<dbReference type="EMBL" id="VSWD01000009">
    <property type="protein sequence ID" value="KAK3093726.1"/>
    <property type="molecule type" value="Genomic_DNA"/>
</dbReference>
<dbReference type="SMART" id="SM00110">
    <property type="entry name" value="C1Q"/>
    <property type="match status" value="1"/>
</dbReference>
<feature type="domain" description="C1q" evidence="3">
    <location>
        <begin position="1"/>
        <end position="127"/>
    </location>
</feature>
<dbReference type="Proteomes" id="UP001186944">
    <property type="component" value="Unassembled WGS sequence"/>
</dbReference>
<proteinExistence type="predicted"/>
<dbReference type="PROSITE" id="PS50871">
    <property type="entry name" value="C1Q"/>
    <property type="match status" value="1"/>
</dbReference>
<dbReference type="InterPro" id="IPR001073">
    <property type="entry name" value="C1q_dom"/>
</dbReference>
<gene>
    <name evidence="4" type="ORF">FSP39_019338</name>
</gene>
<comment type="caution">
    <text evidence="4">The sequence shown here is derived from an EMBL/GenBank/DDBJ whole genome shotgun (WGS) entry which is preliminary data.</text>
</comment>
<evidence type="ECO:0000259" key="3">
    <source>
        <dbReference type="PROSITE" id="PS50871"/>
    </source>
</evidence>
<accession>A0AA88Y0U8</accession>
<dbReference type="AlphaFoldDB" id="A0AA88Y0U8"/>
<protein>
    <recommendedName>
        <fullName evidence="3">C1q domain-containing protein</fullName>
    </recommendedName>
</protein>
<dbReference type="PRINTS" id="PR00007">
    <property type="entry name" value="COMPLEMNTC1Q"/>
</dbReference>
<dbReference type="PANTHER" id="PTHR15427:SF33">
    <property type="entry name" value="COLLAGEN IV NC1 DOMAIN-CONTAINING PROTEIN"/>
    <property type="match status" value="1"/>
</dbReference>
<comment type="subcellular location">
    <subcellularLocation>
        <location evidence="1">Secreted</location>
    </subcellularLocation>
</comment>
<evidence type="ECO:0000313" key="4">
    <source>
        <dbReference type="EMBL" id="KAK3093726.1"/>
    </source>
</evidence>
<evidence type="ECO:0000313" key="5">
    <source>
        <dbReference type="Proteomes" id="UP001186944"/>
    </source>
</evidence>
<name>A0AA88Y0U8_PINIB</name>
<dbReference type="Pfam" id="PF00386">
    <property type="entry name" value="C1q"/>
    <property type="match status" value="1"/>
</dbReference>
<dbReference type="GO" id="GO:0005581">
    <property type="term" value="C:collagen trimer"/>
    <property type="evidence" value="ECO:0007669"/>
    <property type="project" value="UniProtKB-KW"/>
</dbReference>
<dbReference type="SUPFAM" id="SSF49842">
    <property type="entry name" value="TNF-like"/>
    <property type="match status" value="1"/>
</dbReference>
<dbReference type="PANTHER" id="PTHR15427">
    <property type="entry name" value="EMILIN ELASTIN MICROFIBRIL INTERFACE-LOCATED PROTEIN ELASTIN MICROFIBRIL INTERFACER"/>
    <property type="match status" value="1"/>
</dbReference>
<keyword evidence="5" id="KW-1185">Reference proteome</keyword>
<dbReference type="Gene3D" id="2.60.120.40">
    <property type="match status" value="1"/>
</dbReference>
<keyword evidence="2" id="KW-0964">Secreted</keyword>
<sequence>MVRKIPTQQHLSQHQVIEFTEVINNFGNVYDTNFHFFNAPKPGLYYFTCTLTSYQSERLNFELAKNGALVVKGYAADEKQSVCATVSAYLHLEKNDKVWIRNGDNSINSDSMVYGNYYSSFLGFKIQ</sequence>
<organism evidence="4 5">
    <name type="scientific">Pinctada imbricata</name>
    <name type="common">Atlantic pearl-oyster</name>
    <name type="synonym">Pinctada martensii</name>
    <dbReference type="NCBI Taxonomy" id="66713"/>
    <lineage>
        <taxon>Eukaryota</taxon>
        <taxon>Metazoa</taxon>
        <taxon>Spiralia</taxon>
        <taxon>Lophotrochozoa</taxon>
        <taxon>Mollusca</taxon>
        <taxon>Bivalvia</taxon>
        <taxon>Autobranchia</taxon>
        <taxon>Pteriomorphia</taxon>
        <taxon>Pterioida</taxon>
        <taxon>Pterioidea</taxon>
        <taxon>Pteriidae</taxon>
        <taxon>Pinctada</taxon>
    </lineage>
</organism>
<dbReference type="InterPro" id="IPR050392">
    <property type="entry name" value="Collagen/C1q_domain"/>
</dbReference>
<dbReference type="InterPro" id="IPR008983">
    <property type="entry name" value="Tumour_necrosis_fac-like_dom"/>
</dbReference>
<reference evidence="4" key="1">
    <citation type="submission" date="2019-08" db="EMBL/GenBank/DDBJ databases">
        <title>The improved chromosome-level genome for the pearl oyster Pinctada fucata martensii using PacBio sequencing and Hi-C.</title>
        <authorList>
            <person name="Zheng Z."/>
        </authorList>
    </citation>
    <scope>NUCLEOTIDE SEQUENCE</scope>
    <source>
        <strain evidence="4">ZZ-2019</strain>
        <tissue evidence="4">Adductor muscle</tissue>
    </source>
</reference>
<evidence type="ECO:0000256" key="2">
    <source>
        <dbReference type="ARBA" id="ARBA00022525"/>
    </source>
</evidence>
<evidence type="ECO:0000256" key="1">
    <source>
        <dbReference type="ARBA" id="ARBA00004613"/>
    </source>
</evidence>